<protein>
    <submittedName>
        <fullName evidence="1">Uncharacterized protein</fullName>
    </submittedName>
</protein>
<evidence type="ECO:0000313" key="2">
    <source>
        <dbReference type="Proteomes" id="UP000294854"/>
    </source>
</evidence>
<evidence type="ECO:0000313" key="1">
    <source>
        <dbReference type="EMBL" id="TDG75863.1"/>
    </source>
</evidence>
<comment type="caution">
    <text evidence="1">The sequence shown here is derived from an EMBL/GenBank/DDBJ whole genome shotgun (WGS) entry which is preliminary data.</text>
</comment>
<organism evidence="1 2">
    <name type="scientific">Secundilactobacillus malefermentans</name>
    <dbReference type="NCBI Taxonomy" id="176292"/>
    <lineage>
        <taxon>Bacteria</taxon>
        <taxon>Bacillati</taxon>
        <taxon>Bacillota</taxon>
        <taxon>Bacilli</taxon>
        <taxon>Lactobacillales</taxon>
        <taxon>Lactobacillaceae</taxon>
        <taxon>Secundilactobacillus</taxon>
    </lineage>
</organism>
<proteinExistence type="predicted"/>
<accession>A0A4R5NLL8</accession>
<dbReference type="Proteomes" id="UP000294854">
    <property type="component" value="Unassembled WGS sequence"/>
</dbReference>
<name>A0A4R5NLL8_9LACO</name>
<sequence length="89" mass="10268">MASDAEKSNEELARRLVHGNHGFSAGFSSNLARKELTKRAESGDTEAERLLNEFDMKWEQEEAQRKQNLKEYLEHSDPAPITFKFTLKK</sequence>
<reference evidence="1 2" key="1">
    <citation type="journal article" date="2019" name="Appl. Microbiol. Biotechnol.">
        <title>Uncovering carbohydrate metabolism through a genotype-phenotype association study of 56 lactic acid bacteria genomes.</title>
        <authorList>
            <person name="Buron-Moles G."/>
            <person name="Chailyan A."/>
            <person name="Dolejs I."/>
            <person name="Forster J."/>
            <person name="Miks M.H."/>
        </authorList>
    </citation>
    <scope>NUCLEOTIDE SEQUENCE [LARGE SCALE GENOMIC DNA]</scope>
    <source>
        <strain evidence="1 2">ATCC 49373</strain>
    </source>
</reference>
<keyword evidence="2" id="KW-1185">Reference proteome</keyword>
<dbReference type="AlphaFoldDB" id="A0A4R5NLL8"/>
<dbReference type="RefSeq" id="WP_010619195.1">
    <property type="nucleotide sequence ID" value="NZ_CP042371.1"/>
</dbReference>
<gene>
    <name evidence="1" type="ORF">C5L31_000253</name>
</gene>
<dbReference type="EMBL" id="PUFO01000064">
    <property type="protein sequence ID" value="TDG75863.1"/>
    <property type="molecule type" value="Genomic_DNA"/>
</dbReference>